<name>A6JPW9_RAT</name>
<gene>
    <name evidence="1" type="ORF">rCG_59061</name>
</gene>
<dbReference type="Proteomes" id="UP000234681">
    <property type="component" value="Chromosome 16"/>
</dbReference>
<proteinExistence type="predicted"/>
<evidence type="ECO:0000313" key="2">
    <source>
        <dbReference type="Proteomes" id="UP000234681"/>
    </source>
</evidence>
<dbReference type="AlphaFoldDB" id="A6JPW9"/>
<evidence type="ECO:0000313" key="1">
    <source>
        <dbReference type="EMBL" id="EDL78803.1"/>
    </source>
</evidence>
<organism evidence="1 2">
    <name type="scientific">Rattus norvegicus</name>
    <name type="common">Rat</name>
    <dbReference type="NCBI Taxonomy" id="10116"/>
    <lineage>
        <taxon>Eukaryota</taxon>
        <taxon>Metazoa</taxon>
        <taxon>Chordata</taxon>
        <taxon>Craniata</taxon>
        <taxon>Vertebrata</taxon>
        <taxon>Euteleostomi</taxon>
        <taxon>Mammalia</taxon>
        <taxon>Eutheria</taxon>
        <taxon>Euarchontoglires</taxon>
        <taxon>Glires</taxon>
        <taxon>Rodentia</taxon>
        <taxon>Myomorpha</taxon>
        <taxon>Muroidea</taxon>
        <taxon>Muridae</taxon>
        <taxon>Murinae</taxon>
        <taxon>Rattus</taxon>
    </lineage>
</organism>
<sequence>MCSLTLGSWQAFGPHLLQAILRQNSEDGRKLSCSGH</sequence>
<dbReference type="EMBL" id="CH473995">
    <property type="protein sequence ID" value="EDL78803.1"/>
    <property type="molecule type" value="Genomic_DNA"/>
</dbReference>
<protein>
    <submittedName>
        <fullName evidence="1">RCG59061</fullName>
    </submittedName>
</protein>
<accession>A6JPW9</accession>
<reference evidence="1 2" key="1">
    <citation type="submission" date="2005-09" db="EMBL/GenBank/DDBJ databases">
        <authorList>
            <person name="Mural R.J."/>
            <person name="Li P.W."/>
            <person name="Adams M.D."/>
            <person name="Amanatides P.G."/>
            <person name="Baden-Tillson H."/>
            <person name="Barnstead M."/>
            <person name="Chin S.H."/>
            <person name="Dew I."/>
            <person name="Evans C.A."/>
            <person name="Ferriera S."/>
            <person name="Flanigan M."/>
            <person name="Fosler C."/>
            <person name="Glodek A."/>
            <person name="Gu Z."/>
            <person name="Holt R.A."/>
            <person name="Jennings D."/>
            <person name="Kraft C.L."/>
            <person name="Lu F."/>
            <person name="Nguyen T."/>
            <person name="Nusskern D.R."/>
            <person name="Pfannkoch C.M."/>
            <person name="Sitter C."/>
            <person name="Sutton G.G."/>
            <person name="Venter J.C."/>
            <person name="Wang Z."/>
            <person name="Woodage T."/>
            <person name="Zheng X.H."/>
            <person name="Zhong F."/>
        </authorList>
    </citation>
    <scope>NUCLEOTIDE SEQUENCE [LARGE SCALE GENOMIC DNA]</scope>
    <source>
        <strain>BN</strain>
        <strain evidence="2">Sprague-Dawley</strain>
    </source>
</reference>